<accession>A0ABY7JWU1</accession>
<dbReference type="InterPro" id="IPR007627">
    <property type="entry name" value="RNA_pol_sigma70_r2"/>
</dbReference>
<dbReference type="NCBIfam" id="TIGR02937">
    <property type="entry name" value="sigma70-ECF"/>
    <property type="match status" value="1"/>
</dbReference>
<comment type="similarity">
    <text evidence="1">Belongs to the sigma-70 factor family. ECF subfamily.</text>
</comment>
<evidence type="ECO:0000313" key="8">
    <source>
        <dbReference type="EMBL" id="WAX57038.1"/>
    </source>
</evidence>
<dbReference type="InterPro" id="IPR039425">
    <property type="entry name" value="RNA_pol_sigma-70-like"/>
</dbReference>
<evidence type="ECO:0000256" key="2">
    <source>
        <dbReference type="ARBA" id="ARBA00023015"/>
    </source>
</evidence>
<dbReference type="InterPro" id="IPR014284">
    <property type="entry name" value="RNA_pol_sigma-70_dom"/>
</dbReference>
<keyword evidence="9" id="KW-1185">Reference proteome</keyword>
<feature type="domain" description="RNA polymerase sigma-70 region 4" evidence="7">
    <location>
        <begin position="111"/>
        <end position="159"/>
    </location>
</feature>
<evidence type="ECO:0000259" key="7">
    <source>
        <dbReference type="Pfam" id="PF04545"/>
    </source>
</evidence>
<sequence>MTASHADLLRTLHDEHAHVLWAYVVRLTGGDRARAQDVVQETLLRAWRNPAVLDQSHGSARGWLFTVARRIVIDDWRTARSRSEFVTEVLPEHPVSDETDHALDRQLVTAALRTLSREHREVLVECYFRGSSVAEAAASLGIPPGTVKSRTHYALRALRLALDELGGVS</sequence>
<dbReference type="InterPro" id="IPR013325">
    <property type="entry name" value="RNA_pol_sigma_r2"/>
</dbReference>
<evidence type="ECO:0000256" key="4">
    <source>
        <dbReference type="ARBA" id="ARBA00023125"/>
    </source>
</evidence>
<dbReference type="InterPro" id="IPR036388">
    <property type="entry name" value="WH-like_DNA-bd_sf"/>
</dbReference>
<dbReference type="Proteomes" id="UP001164693">
    <property type="component" value="Chromosome"/>
</dbReference>
<dbReference type="SUPFAM" id="SSF88946">
    <property type="entry name" value="Sigma2 domain of RNA polymerase sigma factors"/>
    <property type="match status" value="1"/>
</dbReference>
<dbReference type="InterPro" id="IPR007630">
    <property type="entry name" value="RNA_pol_sigma70_r4"/>
</dbReference>
<keyword evidence="4" id="KW-0238">DNA-binding</keyword>
<dbReference type="Gene3D" id="1.10.1740.10">
    <property type="match status" value="1"/>
</dbReference>
<dbReference type="EMBL" id="CP097463">
    <property type="protein sequence ID" value="WAX57038.1"/>
    <property type="molecule type" value="Genomic_DNA"/>
</dbReference>
<dbReference type="Pfam" id="PF04545">
    <property type="entry name" value="Sigma70_r4"/>
    <property type="match status" value="1"/>
</dbReference>
<dbReference type="PANTHER" id="PTHR43133:SF52">
    <property type="entry name" value="ECF RNA POLYMERASE SIGMA FACTOR SIGL"/>
    <property type="match status" value="1"/>
</dbReference>
<dbReference type="Gene3D" id="1.10.10.10">
    <property type="entry name" value="Winged helix-like DNA-binding domain superfamily/Winged helix DNA-binding domain"/>
    <property type="match status" value="1"/>
</dbReference>
<dbReference type="NCBIfam" id="NF007227">
    <property type="entry name" value="PRK09645.1"/>
    <property type="match status" value="1"/>
</dbReference>
<keyword evidence="2" id="KW-0805">Transcription regulation</keyword>
<evidence type="ECO:0000313" key="9">
    <source>
        <dbReference type="Proteomes" id="UP001164693"/>
    </source>
</evidence>
<dbReference type="PANTHER" id="PTHR43133">
    <property type="entry name" value="RNA POLYMERASE ECF-TYPE SIGMA FACTO"/>
    <property type="match status" value="1"/>
</dbReference>
<proteinExistence type="inferred from homology"/>
<organism evidence="8 9">
    <name type="scientific">Jatrophihabitans cynanchi</name>
    <dbReference type="NCBI Taxonomy" id="2944128"/>
    <lineage>
        <taxon>Bacteria</taxon>
        <taxon>Bacillati</taxon>
        <taxon>Actinomycetota</taxon>
        <taxon>Actinomycetes</taxon>
        <taxon>Jatrophihabitantales</taxon>
        <taxon>Jatrophihabitantaceae</taxon>
        <taxon>Jatrophihabitans</taxon>
    </lineage>
</organism>
<keyword evidence="5" id="KW-0804">Transcription</keyword>
<dbReference type="Pfam" id="PF04542">
    <property type="entry name" value="Sigma70_r2"/>
    <property type="match status" value="1"/>
</dbReference>
<protein>
    <submittedName>
        <fullName evidence="8">Sigma-70 family RNA polymerase sigma factor</fullName>
    </submittedName>
</protein>
<dbReference type="InterPro" id="IPR013324">
    <property type="entry name" value="RNA_pol_sigma_r3/r4-like"/>
</dbReference>
<dbReference type="CDD" id="cd06171">
    <property type="entry name" value="Sigma70_r4"/>
    <property type="match status" value="1"/>
</dbReference>
<dbReference type="SUPFAM" id="SSF88659">
    <property type="entry name" value="Sigma3 and sigma4 domains of RNA polymerase sigma factors"/>
    <property type="match status" value="1"/>
</dbReference>
<name>A0ABY7JWU1_9ACTN</name>
<feature type="domain" description="RNA polymerase sigma-70 region 2" evidence="6">
    <location>
        <begin position="13"/>
        <end position="81"/>
    </location>
</feature>
<reference evidence="8" key="1">
    <citation type="submission" date="2022-05" db="EMBL/GenBank/DDBJ databases">
        <title>Jatrophihabitans sp. SB3-54 whole genome sequence.</title>
        <authorList>
            <person name="Suh M.K."/>
            <person name="Eom M.K."/>
            <person name="Kim J.S."/>
            <person name="Kim H.S."/>
            <person name="Do H.E."/>
            <person name="Shin Y.K."/>
            <person name="Lee J.-S."/>
        </authorList>
    </citation>
    <scope>NUCLEOTIDE SEQUENCE</scope>
    <source>
        <strain evidence="8">SB3-54</strain>
    </source>
</reference>
<evidence type="ECO:0000259" key="6">
    <source>
        <dbReference type="Pfam" id="PF04542"/>
    </source>
</evidence>
<evidence type="ECO:0000256" key="5">
    <source>
        <dbReference type="ARBA" id="ARBA00023163"/>
    </source>
</evidence>
<keyword evidence="3" id="KW-0731">Sigma factor</keyword>
<evidence type="ECO:0000256" key="1">
    <source>
        <dbReference type="ARBA" id="ARBA00010641"/>
    </source>
</evidence>
<gene>
    <name evidence="8" type="ORF">M6B22_21345</name>
</gene>
<evidence type="ECO:0000256" key="3">
    <source>
        <dbReference type="ARBA" id="ARBA00023082"/>
    </source>
</evidence>